<evidence type="ECO:0000256" key="1">
    <source>
        <dbReference type="SAM" id="MobiDB-lite"/>
    </source>
</evidence>
<sequence>MTGGGRTGFGAPRSPRRSSGILPAVPGTRIHESGAAAGGFGGICAPAPKPLVGARRSGNVGSAVPVARVVSSGR</sequence>
<name>A0A6P2CG32_9NOCA</name>
<comment type="caution">
    <text evidence="2">The sequence shown here is derived from an EMBL/GenBank/DDBJ whole genome shotgun (WGS) entry which is preliminary data.</text>
</comment>
<reference evidence="2 3" key="1">
    <citation type="submission" date="2018-07" db="EMBL/GenBank/DDBJ databases">
        <title>Genome sequence of Rhodococcus rhodnii ATCC 35071 from Rhodnius prolixus.</title>
        <authorList>
            <person name="Patel V."/>
            <person name="Vogel K.J."/>
        </authorList>
    </citation>
    <scope>NUCLEOTIDE SEQUENCE [LARGE SCALE GENOMIC DNA]</scope>
    <source>
        <strain evidence="2 3">ATCC 35071</strain>
    </source>
</reference>
<feature type="region of interest" description="Disordered" evidence="1">
    <location>
        <begin position="1"/>
        <end position="26"/>
    </location>
</feature>
<gene>
    <name evidence="2" type="ORF">DW322_17885</name>
</gene>
<accession>A0A6P2CG32</accession>
<dbReference type="EMBL" id="QRCM01000001">
    <property type="protein sequence ID" value="TXG91717.1"/>
    <property type="molecule type" value="Genomic_DNA"/>
</dbReference>
<organism evidence="2 3">
    <name type="scientific">Rhodococcus rhodnii</name>
    <dbReference type="NCBI Taxonomy" id="38312"/>
    <lineage>
        <taxon>Bacteria</taxon>
        <taxon>Bacillati</taxon>
        <taxon>Actinomycetota</taxon>
        <taxon>Actinomycetes</taxon>
        <taxon>Mycobacteriales</taxon>
        <taxon>Nocardiaceae</taxon>
        <taxon>Rhodococcus</taxon>
    </lineage>
</organism>
<proteinExistence type="predicted"/>
<evidence type="ECO:0000313" key="3">
    <source>
        <dbReference type="Proteomes" id="UP000471120"/>
    </source>
</evidence>
<dbReference type="Proteomes" id="UP000471120">
    <property type="component" value="Unassembled WGS sequence"/>
</dbReference>
<protein>
    <submittedName>
        <fullName evidence="2">Uncharacterized protein</fullName>
    </submittedName>
</protein>
<dbReference type="AlphaFoldDB" id="A0A6P2CG32"/>
<evidence type="ECO:0000313" key="2">
    <source>
        <dbReference type="EMBL" id="TXG91717.1"/>
    </source>
</evidence>